<name>A0A365Y073_9BACT</name>
<dbReference type="GO" id="GO:0009055">
    <property type="term" value="F:electron transfer activity"/>
    <property type="evidence" value="ECO:0007669"/>
    <property type="project" value="InterPro"/>
</dbReference>
<feature type="transmembrane region" description="Helical" evidence="5">
    <location>
        <begin position="234"/>
        <end position="258"/>
    </location>
</feature>
<keyword evidence="8" id="KW-1185">Reference proteome</keyword>
<organism evidence="7 8">
    <name type="scientific">Chitinophaga flava</name>
    <dbReference type="NCBI Taxonomy" id="2259036"/>
    <lineage>
        <taxon>Bacteria</taxon>
        <taxon>Pseudomonadati</taxon>
        <taxon>Bacteroidota</taxon>
        <taxon>Chitinophagia</taxon>
        <taxon>Chitinophagales</taxon>
        <taxon>Chitinophagaceae</taxon>
        <taxon>Chitinophaga</taxon>
    </lineage>
</organism>
<evidence type="ECO:0000256" key="3">
    <source>
        <dbReference type="ARBA" id="ARBA00023004"/>
    </source>
</evidence>
<protein>
    <submittedName>
        <fullName evidence="7">Cytochrome C</fullName>
    </submittedName>
</protein>
<evidence type="ECO:0000313" key="8">
    <source>
        <dbReference type="Proteomes" id="UP000253410"/>
    </source>
</evidence>
<proteinExistence type="predicted"/>
<keyword evidence="5" id="KW-1133">Transmembrane helix</keyword>
<sequence length="446" mass="49903">MITLLQANTPVPRDIPLELPLPEWILIALLILSFLAHIVFVNLMLGGSILTLWAQIKGLKNKEYDTLAHEIAKTITVNKSLAVVLGVAPLLSINTLYTVYFYSANALTGLMWISIIPLVTIAFLLTYLHKYTWHKLDNNKPLHISIIAAAVLVFLFIPLIFLTNINLMLFPEKWGTIKGFVSALTLPNVFPRYLHFICASMAVTGLFLFWYVGRKKYAFESYFHTLTRYDIKKKAYSLTFAMSLFQFMIGPIVLLTLPSKGVKWNLILVIFSGAVIALPAMYQMWKAITGPPENIDRHYGKVIIAMTITVLFMGSGRHIYRANALAPHKKLMAAKTAEFEKISAEARLHPPVEDENPVEIDSSLGGAAKGAAIFQSNCSACHKPHEKLVGPPMTEMANIYHDNEMGLKSWIKAPGKKRAGYPQMPGFPQLSEADLNELTKYILSIK</sequence>
<dbReference type="EMBL" id="QFFJ01000001">
    <property type="protein sequence ID" value="RBL91999.1"/>
    <property type="molecule type" value="Genomic_DNA"/>
</dbReference>
<reference evidence="7 8" key="1">
    <citation type="submission" date="2018-05" db="EMBL/GenBank/DDBJ databases">
        <title>Chitinophaga sp. K3CV102501T nov., isolated from isolated from a monsoon evergreen broad-leaved forest soil.</title>
        <authorList>
            <person name="Lv Y."/>
        </authorList>
    </citation>
    <scope>NUCLEOTIDE SEQUENCE [LARGE SCALE GENOMIC DNA]</scope>
    <source>
        <strain evidence="7 8">GDMCC 1.1325</strain>
    </source>
</reference>
<dbReference type="Pfam" id="PF00034">
    <property type="entry name" value="Cytochrom_C"/>
    <property type="match status" value="1"/>
</dbReference>
<keyword evidence="2 4" id="KW-0479">Metal-binding</keyword>
<dbReference type="Proteomes" id="UP000253410">
    <property type="component" value="Unassembled WGS sequence"/>
</dbReference>
<feature type="transmembrane region" description="Helical" evidence="5">
    <location>
        <begin position="109"/>
        <end position="129"/>
    </location>
</feature>
<keyword evidence="1 4" id="KW-0349">Heme</keyword>
<feature type="transmembrane region" description="Helical" evidence="5">
    <location>
        <begin position="193"/>
        <end position="213"/>
    </location>
</feature>
<dbReference type="PROSITE" id="PS51007">
    <property type="entry name" value="CYTC"/>
    <property type="match status" value="1"/>
</dbReference>
<evidence type="ECO:0000256" key="5">
    <source>
        <dbReference type="SAM" id="Phobius"/>
    </source>
</evidence>
<keyword evidence="5" id="KW-0472">Membrane</keyword>
<dbReference type="GO" id="GO:0020037">
    <property type="term" value="F:heme binding"/>
    <property type="evidence" value="ECO:0007669"/>
    <property type="project" value="InterPro"/>
</dbReference>
<feature type="transmembrane region" description="Helical" evidence="5">
    <location>
        <begin position="24"/>
        <end position="53"/>
    </location>
</feature>
<keyword evidence="5" id="KW-0812">Transmembrane</keyword>
<evidence type="ECO:0000259" key="6">
    <source>
        <dbReference type="PROSITE" id="PS51007"/>
    </source>
</evidence>
<dbReference type="Gene3D" id="1.10.760.10">
    <property type="entry name" value="Cytochrome c-like domain"/>
    <property type="match status" value="1"/>
</dbReference>
<feature type="transmembrane region" description="Helical" evidence="5">
    <location>
        <begin position="141"/>
        <end position="161"/>
    </location>
</feature>
<dbReference type="GO" id="GO:0046872">
    <property type="term" value="F:metal ion binding"/>
    <property type="evidence" value="ECO:0007669"/>
    <property type="project" value="UniProtKB-KW"/>
</dbReference>
<evidence type="ECO:0000256" key="4">
    <source>
        <dbReference type="PROSITE-ProRule" id="PRU00433"/>
    </source>
</evidence>
<feature type="transmembrane region" description="Helical" evidence="5">
    <location>
        <begin position="81"/>
        <end position="103"/>
    </location>
</feature>
<accession>A0A365Y073</accession>
<feature type="domain" description="Cytochrome c" evidence="6">
    <location>
        <begin position="365"/>
        <end position="446"/>
    </location>
</feature>
<feature type="transmembrane region" description="Helical" evidence="5">
    <location>
        <begin position="264"/>
        <end position="282"/>
    </location>
</feature>
<dbReference type="InterPro" id="IPR009056">
    <property type="entry name" value="Cyt_c-like_dom"/>
</dbReference>
<dbReference type="InterPro" id="IPR036909">
    <property type="entry name" value="Cyt_c-like_dom_sf"/>
</dbReference>
<keyword evidence="3 4" id="KW-0408">Iron</keyword>
<evidence type="ECO:0000256" key="1">
    <source>
        <dbReference type="ARBA" id="ARBA00022617"/>
    </source>
</evidence>
<feature type="transmembrane region" description="Helical" evidence="5">
    <location>
        <begin position="302"/>
        <end position="320"/>
    </location>
</feature>
<dbReference type="SUPFAM" id="SSF46626">
    <property type="entry name" value="Cytochrome c"/>
    <property type="match status" value="1"/>
</dbReference>
<comment type="caution">
    <text evidence="7">The sequence shown here is derived from an EMBL/GenBank/DDBJ whole genome shotgun (WGS) entry which is preliminary data.</text>
</comment>
<gene>
    <name evidence="7" type="ORF">DF182_05220</name>
</gene>
<evidence type="ECO:0000256" key="2">
    <source>
        <dbReference type="ARBA" id="ARBA00022723"/>
    </source>
</evidence>
<dbReference type="OrthoDB" id="9814063at2"/>
<evidence type="ECO:0000313" key="7">
    <source>
        <dbReference type="EMBL" id="RBL91999.1"/>
    </source>
</evidence>
<dbReference type="AlphaFoldDB" id="A0A365Y073"/>